<dbReference type="SUPFAM" id="SSF46785">
    <property type="entry name" value="Winged helix' DNA-binding domain"/>
    <property type="match status" value="2"/>
</dbReference>
<dbReference type="NCBIfam" id="TIGR00281">
    <property type="entry name" value="SMC-Scp complex subunit ScpB"/>
    <property type="match status" value="1"/>
</dbReference>
<name>A0A6M8B5S8_9CYAN</name>
<accession>A0A6M8B5S8</accession>
<dbReference type="Gene3D" id="1.10.10.10">
    <property type="entry name" value="Winged helix-like DNA-binding domain superfamily/Winged helix DNA-binding domain"/>
    <property type="match status" value="2"/>
</dbReference>
<evidence type="ECO:0000256" key="3">
    <source>
        <dbReference type="ARBA" id="ARBA00022829"/>
    </source>
</evidence>
<keyword evidence="6" id="KW-1185">Reference proteome</keyword>
<sequence length="172" mass="18866">MSRLSSTIEAILYLKGQPLTLAKIAEYAGCDRPSAEEGLIELMTDYAQRDGALEVVETPEGYCLQLREAYQPLLQKLVPVDLGVGALRTLAAIALRGPLTLSDLVELRGSGAYQHVQELVELGFVRKRRKADSRSSWLQITDKFYQYFQLESLPQPFSNASSASSGAATPEA</sequence>
<dbReference type="PANTHER" id="PTHR34298">
    <property type="entry name" value="SEGREGATION AND CONDENSATION PROTEIN B"/>
    <property type="match status" value="1"/>
</dbReference>
<evidence type="ECO:0000256" key="1">
    <source>
        <dbReference type="ARBA" id="ARBA00022490"/>
    </source>
</evidence>
<evidence type="ECO:0000313" key="5">
    <source>
        <dbReference type="EMBL" id="QKD81838.1"/>
    </source>
</evidence>
<gene>
    <name evidence="5" type="primary">scpB</name>
    <name evidence="5" type="ORF">HPC62_06175</name>
</gene>
<reference evidence="5 6" key="1">
    <citation type="submission" date="2020-05" db="EMBL/GenBank/DDBJ databases">
        <title>Complete genome sequence of of a novel Thermoleptolyngbya strain isolated from hot springs of Ganzi, Sichuan China.</title>
        <authorList>
            <person name="Tang J."/>
            <person name="Daroch M."/>
            <person name="Li L."/>
            <person name="Waleron K."/>
            <person name="Waleron M."/>
            <person name="Waleron M."/>
        </authorList>
    </citation>
    <scope>NUCLEOTIDE SEQUENCE [LARGE SCALE GENOMIC DNA]</scope>
    <source>
        <strain evidence="5 6">PKUAC-SCTA183</strain>
    </source>
</reference>
<dbReference type="InterPro" id="IPR005234">
    <property type="entry name" value="ScpB_csome_segregation"/>
</dbReference>
<protein>
    <submittedName>
        <fullName evidence="5">SMC-Scp complex subunit ScpB</fullName>
    </submittedName>
</protein>
<dbReference type="EMBL" id="CP053661">
    <property type="protein sequence ID" value="QKD81838.1"/>
    <property type="molecule type" value="Genomic_DNA"/>
</dbReference>
<dbReference type="GO" id="GO:0051301">
    <property type="term" value="P:cell division"/>
    <property type="evidence" value="ECO:0007669"/>
    <property type="project" value="UniProtKB-KW"/>
</dbReference>
<dbReference type="AlphaFoldDB" id="A0A6M8B5S8"/>
<proteinExistence type="predicted"/>
<evidence type="ECO:0000313" key="6">
    <source>
        <dbReference type="Proteomes" id="UP000505210"/>
    </source>
</evidence>
<dbReference type="RefSeq" id="WP_172354225.1">
    <property type="nucleotide sequence ID" value="NZ_CP053661.1"/>
</dbReference>
<dbReference type="PIRSF" id="PIRSF019345">
    <property type="entry name" value="ScpB"/>
    <property type="match status" value="1"/>
</dbReference>
<keyword evidence="1" id="KW-0963">Cytoplasm</keyword>
<keyword evidence="2" id="KW-0132">Cell division</keyword>
<keyword evidence="4" id="KW-0131">Cell cycle</keyword>
<evidence type="ECO:0000256" key="4">
    <source>
        <dbReference type="ARBA" id="ARBA00023306"/>
    </source>
</evidence>
<dbReference type="InterPro" id="IPR036388">
    <property type="entry name" value="WH-like_DNA-bd_sf"/>
</dbReference>
<dbReference type="KEGG" id="theu:HPC62_06175"/>
<dbReference type="InterPro" id="IPR036390">
    <property type="entry name" value="WH_DNA-bd_sf"/>
</dbReference>
<organism evidence="5 6">
    <name type="scientific">Thermoleptolyngbya sichuanensis A183</name>
    <dbReference type="NCBI Taxonomy" id="2737172"/>
    <lineage>
        <taxon>Bacteria</taxon>
        <taxon>Bacillati</taxon>
        <taxon>Cyanobacteriota</taxon>
        <taxon>Cyanophyceae</taxon>
        <taxon>Oculatellales</taxon>
        <taxon>Oculatellaceae</taxon>
        <taxon>Thermoleptolyngbya</taxon>
        <taxon>Thermoleptolyngbya sichuanensis</taxon>
    </lineage>
</organism>
<dbReference type="PANTHER" id="PTHR34298:SF2">
    <property type="entry name" value="SEGREGATION AND CONDENSATION PROTEIN B"/>
    <property type="match status" value="1"/>
</dbReference>
<dbReference type="Pfam" id="PF04079">
    <property type="entry name" value="SMC_ScpB"/>
    <property type="match status" value="1"/>
</dbReference>
<dbReference type="Proteomes" id="UP000505210">
    <property type="component" value="Chromosome"/>
</dbReference>
<dbReference type="GO" id="GO:0051304">
    <property type="term" value="P:chromosome separation"/>
    <property type="evidence" value="ECO:0007669"/>
    <property type="project" value="InterPro"/>
</dbReference>
<keyword evidence="3" id="KW-0159">Chromosome partition</keyword>
<evidence type="ECO:0000256" key="2">
    <source>
        <dbReference type="ARBA" id="ARBA00022618"/>
    </source>
</evidence>